<evidence type="ECO:0000256" key="6">
    <source>
        <dbReference type="ARBA" id="ARBA00022989"/>
    </source>
</evidence>
<keyword evidence="4" id="KW-1003">Cell membrane</keyword>
<keyword evidence="3" id="KW-0813">Transport</keyword>
<evidence type="ECO:0000313" key="10">
    <source>
        <dbReference type="EMBL" id="MVP01094.1"/>
    </source>
</evidence>
<evidence type="ECO:0000256" key="9">
    <source>
        <dbReference type="SAM" id="Phobius"/>
    </source>
</evidence>
<feature type="transmembrane region" description="Helical" evidence="9">
    <location>
        <begin position="202"/>
        <end position="221"/>
    </location>
</feature>
<feature type="transmembrane region" description="Helical" evidence="9">
    <location>
        <begin position="178"/>
        <end position="195"/>
    </location>
</feature>
<feature type="region of interest" description="Disordered" evidence="8">
    <location>
        <begin position="1"/>
        <end position="21"/>
    </location>
</feature>
<comment type="subcellular location">
    <subcellularLocation>
        <location evidence="1">Cell membrane</location>
        <topology evidence="1">Multi-pass membrane protein</topology>
    </subcellularLocation>
</comment>
<gene>
    <name evidence="10" type="ORF">EDM21_16475</name>
</gene>
<protein>
    <submittedName>
        <fullName evidence="10">Branched-chain amino acid ABC transporter permease</fullName>
    </submittedName>
</protein>
<comment type="caution">
    <text evidence="10">The sequence shown here is derived from an EMBL/GenBank/DDBJ whole genome shotgun (WGS) entry which is preliminary data.</text>
</comment>
<sequence>MKNRSSALEESGRESTQEDTFRQGVKDCVPTLLGYWSIGFAAGVVEKTAGMSLAEIALLSLLLYAGSGQFIAAGMIAAGQSVLAIVATIFFVNLRHLLMSAALAPYFSKFTWWQNVTIGSQLTDETFGVAVNRGAVRKRLSYKWMLGLNLTAYLNWFAANMAGGFLGERISDPEQFGLTFALAAMFIGLLVLQLAARRQLRLDLIVAVTAAATVVGGSYVLNPNLNVLAAILVAATAGLVIEKWK</sequence>
<proteinExistence type="inferred from homology"/>
<evidence type="ECO:0000256" key="7">
    <source>
        <dbReference type="ARBA" id="ARBA00023136"/>
    </source>
</evidence>
<evidence type="ECO:0000256" key="8">
    <source>
        <dbReference type="SAM" id="MobiDB-lite"/>
    </source>
</evidence>
<dbReference type="Pfam" id="PF03591">
    <property type="entry name" value="AzlC"/>
    <property type="match status" value="1"/>
</dbReference>
<dbReference type="EMBL" id="RHLK01000010">
    <property type="protein sequence ID" value="MVP01094.1"/>
    <property type="molecule type" value="Genomic_DNA"/>
</dbReference>
<keyword evidence="5 9" id="KW-0812">Transmembrane</keyword>
<evidence type="ECO:0000256" key="1">
    <source>
        <dbReference type="ARBA" id="ARBA00004651"/>
    </source>
</evidence>
<dbReference type="Proteomes" id="UP000490800">
    <property type="component" value="Unassembled WGS sequence"/>
</dbReference>
<dbReference type="RefSeq" id="WP_166542067.1">
    <property type="nucleotide sequence ID" value="NZ_RHLK01000010.1"/>
</dbReference>
<comment type="similarity">
    <text evidence="2">Belongs to the AzlC family.</text>
</comment>
<evidence type="ECO:0000313" key="11">
    <source>
        <dbReference type="Proteomes" id="UP000490800"/>
    </source>
</evidence>
<evidence type="ECO:0000256" key="3">
    <source>
        <dbReference type="ARBA" id="ARBA00022448"/>
    </source>
</evidence>
<feature type="compositionally biased region" description="Basic and acidic residues" evidence="8">
    <location>
        <begin position="10"/>
        <end position="21"/>
    </location>
</feature>
<dbReference type="PANTHER" id="PTHR34979">
    <property type="entry name" value="INNER MEMBRANE PROTEIN YGAZ"/>
    <property type="match status" value="1"/>
</dbReference>
<evidence type="ECO:0000256" key="5">
    <source>
        <dbReference type="ARBA" id="ARBA00022692"/>
    </source>
</evidence>
<dbReference type="GO" id="GO:1903785">
    <property type="term" value="P:L-valine transmembrane transport"/>
    <property type="evidence" value="ECO:0007669"/>
    <property type="project" value="TreeGrafter"/>
</dbReference>
<dbReference type="GO" id="GO:0005886">
    <property type="term" value="C:plasma membrane"/>
    <property type="evidence" value="ECO:0007669"/>
    <property type="project" value="UniProtKB-SubCell"/>
</dbReference>
<reference evidence="10 11" key="1">
    <citation type="journal article" date="2019" name="Microorganisms">
        <title>Paenibacillus lutrae sp. nov., A Chitinolytic Species Isolated from A River Otter in Castril Natural Park, Granada, Spain.</title>
        <authorList>
            <person name="Rodriguez M."/>
            <person name="Reina J.C."/>
            <person name="Bejar V."/>
            <person name="Llamas I."/>
        </authorList>
    </citation>
    <scope>NUCLEOTIDE SEQUENCE [LARGE SCALE GENOMIC DNA]</scope>
    <source>
        <strain evidence="10 11">N10</strain>
    </source>
</reference>
<organism evidence="10 11">
    <name type="scientific">Paenibacillus lutrae</name>
    <dbReference type="NCBI Taxonomy" id="2078573"/>
    <lineage>
        <taxon>Bacteria</taxon>
        <taxon>Bacillati</taxon>
        <taxon>Bacillota</taxon>
        <taxon>Bacilli</taxon>
        <taxon>Bacillales</taxon>
        <taxon>Paenibacillaceae</taxon>
        <taxon>Paenibacillus</taxon>
    </lineage>
</organism>
<dbReference type="InterPro" id="IPR011606">
    <property type="entry name" value="Brnchd-chn_aa_trnsp_permease"/>
</dbReference>
<name>A0A7X3FJV0_9BACL</name>
<accession>A0A7X3FJV0</accession>
<dbReference type="AlphaFoldDB" id="A0A7X3FJV0"/>
<dbReference type="PANTHER" id="PTHR34979:SF1">
    <property type="entry name" value="INNER MEMBRANE PROTEIN YGAZ"/>
    <property type="match status" value="1"/>
</dbReference>
<evidence type="ECO:0000256" key="4">
    <source>
        <dbReference type="ARBA" id="ARBA00022475"/>
    </source>
</evidence>
<keyword evidence="7 9" id="KW-0472">Membrane</keyword>
<keyword evidence="6 9" id="KW-1133">Transmembrane helix</keyword>
<feature type="transmembrane region" description="Helical" evidence="9">
    <location>
        <begin position="146"/>
        <end position="166"/>
    </location>
</feature>
<keyword evidence="11" id="KW-1185">Reference proteome</keyword>
<evidence type="ECO:0000256" key="2">
    <source>
        <dbReference type="ARBA" id="ARBA00010735"/>
    </source>
</evidence>
<feature type="transmembrane region" description="Helical" evidence="9">
    <location>
        <begin position="227"/>
        <end position="244"/>
    </location>
</feature>